<gene>
    <name evidence="4" type="ORF">D1781_15720</name>
</gene>
<dbReference type="PANTHER" id="PTHR43377:SF1">
    <property type="entry name" value="BILIVERDIN REDUCTASE A"/>
    <property type="match status" value="1"/>
</dbReference>
<protein>
    <submittedName>
        <fullName evidence="4">Gfo/Idh/MocA family oxidoreductase</fullName>
    </submittedName>
</protein>
<dbReference type="AlphaFoldDB" id="A0A3A1TTG9"/>
<dbReference type="OrthoDB" id="9800252at2"/>
<dbReference type="SUPFAM" id="SSF51735">
    <property type="entry name" value="NAD(P)-binding Rossmann-fold domains"/>
    <property type="match status" value="1"/>
</dbReference>
<feature type="domain" description="Gfo/Idh/MocA-like oxidoreductase N-terminal" evidence="2">
    <location>
        <begin position="3"/>
        <end position="110"/>
    </location>
</feature>
<dbReference type="InterPro" id="IPR000683">
    <property type="entry name" value="Gfo/Idh/MocA-like_OxRdtase_N"/>
</dbReference>
<reference evidence="5" key="1">
    <citation type="submission" date="2018-09" db="EMBL/GenBank/DDBJ databases">
        <authorList>
            <person name="Kim I."/>
        </authorList>
    </citation>
    <scope>NUCLEOTIDE SEQUENCE [LARGE SCALE GENOMIC DNA]</scope>
    <source>
        <strain evidence="5">DD4a</strain>
    </source>
</reference>
<dbReference type="Pfam" id="PF01408">
    <property type="entry name" value="GFO_IDH_MocA"/>
    <property type="match status" value="1"/>
</dbReference>
<dbReference type="InterPro" id="IPR055170">
    <property type="entry name" value="GFO_IDH_MocA-like_dom"/>
</dbReference>
<evidence type="ECO:0000313" key="5">
    <source>
        <dbReference type="Proteomes" id="UP000265742"/>
    </source>
</evidence>
<dbReference type="Gene3D" id="3.40.50.720">
    <property type="entry name" value="NAD(P)-binding Rossmann-like Domain"/>
    <property type="match status" value="1"/>
</dbReference>
<evidence type="ECO:0000259" key="3">
    <source>
        <dbReference type="Pfam" id="PF22725"/>
    </source>
</evidence>
<dbReference type="InterPro" id="IPR036291">
    <property type="entry name" value="NAD(P)-bd_dom_sf"/>
</dbReference>
<dbReference type="InterPro" id="IPR051450">
    <property type="entry name" value="Gfo/Idh/MocA_Oxidoreductases"/>
</dbReference>
<dbReference type="Pfam" id="PF22725">
    <property type="entry name" value="GFO_IDH_MocA_C3"/>
    <property type="match status" value="1"/>
</dbReference>
<dbReference type="PANTHER" id="PTHR43377">
    <property type="entry name" value="BILIVERDIN REDUCTASE A"/>
    <property type="match status" value="1"/>
</dbReference>
<keyword evidence="5" id="KW-1185">Reference proteome</keyword>
<comment type="caution">
    <text evidence="4">The sequence shown here is derived from an EMBL/GenBank/DDBJ whole genome shotgun (WGS) entry which is preliminary data.</text>
</comment>
<dbReference type="GO" id="GO:0000166">
    <property type="term" value="F:nucleotide binding"/>
    <property type="evidence" value="ECO:0007669"/>
    <property type="project" value="InterPro"/>
</dbReference>
<dbReference type="SUPFAM" id="SSF55347">
    <property type="entry name" value="Glyceraldehyde-3-phosphate dehydrogenase-like, C-terminal domain"/>
    <property type="match status" value="1"/>
</dbReference>
<sequence>MGRAWIRAIDRADDAELVGLVDLDPRAVEAALAARGPSVASGTDAVALARAEGADGIVDVTVPVAHLPVNLAALDAGYPVLCEKPVTPTVRDALILVAASETTGRLLMVSQSRRYYAALDELRRRAADLGGAELLSTEFLKAPHFGGFREEMDHPLLVDMAIHSFDVARAVLDRVPLTVDCRSFNPSWSWFRGDAAAEALFEFEGGARFQYFGSWVAPGLETSWNGSWRAGTARGTVTWDGESAVEVQEGDGPVERLDVVPAPHESIEGSLAEFLAAVRSGASPSGEIHANVWTLAMVEAAVRSAETRTTVDIPALIDDARDQALATDIRDDLRTVLASWSSPHERLLRTAVRA</sequence>
<proteinExistence type="predicted"/>
<dbReference type="EMBL" id="QXTG01000003">
    <property type="protein sequence ID" value="RIX26653.1"/>
    <property type="molecule type" value="Genomic_DNA"/>
</dbReference>
<name>A0A3A1TTG9_9MICO</name>
<dbReference type="Proteomes" id="UP000265742">
    <property type="component" value="Unassembled WGS sequence"/>
</dbReference>
<evidence type="ECO:0000256" key="1">
    <source>
        <dbReference type="ARBA" id="ARBA00023027"/>
    </source>
</evidence>
<evidence type="ECO:0000313" key="4">
    <source>
        <dbReference type="EMBL" id="RIX26653.1"/>
    </source>
</evidence>
<organism evidence="4 5">
    <name type="scientific">Amnibacterium setariae</name>
    <dbReference type="NCBI Taxonomy" id="2306585"/>
    <lineage>
        <taxon>Bacteria</taxon>
        <taxon>Bacillati</taxon>
        <taxon>Actinomycetota</taxon>
        <taxon>Actinomycetes</taxon>
        <taxon>Micrococcales</taxon>
        <taxon>Microbacteriaceae</taxon>
        <taxon>Amnibacterium</taxon>
    </lineage>
</organism>
<feature type="domain" description="GFO/IDH/MocA-like oxidoreductase" evidence="3">
    <location>
        <begin position="151"/>
        <end position="220"/>
    </location>
</feature>
<evidence type="ECO:0000259" key="2">
    <source>
        <dbReference type="Pfam" id="PF01408"/>
    </source>
</evidence>
<keyword evidence="1" id="KW-0520">NAD</keyword>
<dbReference type="Gene3D" id="3.30.360.10">
    <property type="entry name" value="Dihydrodipicolinate Reductase, domain 2"/>
    <property type="match status" value="1"/>
</dbReference>
<accession>A0A3A1TTG9</accession>